<gene>
    <name evidence="7" type="ORF">Ciccas_002349</name>
</gene>
<dbReference type="InterPro" id="IPR018980">
    <property type="entry name" value="FERM_PH-like_C"/>
</dbReference>
<dbReference type="InterPro" id="IPR011993">
    <property type="entry name" value="PH-like_dom_sf"/>
</dbReference>
<feature type="region of interest" description="Disordered" evidence="5">
    <location>
        <begin position="431"/>
        <end position="450"/>
    </location>
</feature>
<dbReference type="FunFam" id="3.10.20.90:FF:000013">
    <property type="entry name" value="radixin isoform X1"/>
    <property type="match status" value="1"/>
</dbReference>
<proteinExistence type="predicted"/>
<dbReference type="InterPro" id="IPR019748">
    <property type="entry name" value="FERM_central"/>
</dbReference>
<protein>
    <recommendedName>
        <fullName evidence="6">FERM domain-containing protein</fullName>
    </recommendedName>
</protein>
<dbReference type="SUPFAM" id="SSF50729">
    <property type="entry name" value="PH domain-like"/>
    <property type="match status" value="1"/>
</dbReference>
<dbReference type="SMART" id="SM00295">
    <property type="entry name" value="B41"/>
    <property type="match status" value="1"/>
</dbReference>
<dbReference type="PROSITE" id="PS50057">
    <property type="entry name" value="FERM_3"/>
    <property type="match status" value="1"/>
</dbReference>
<dbReference type="InterPro" id="IPR014352">
    <property type="entry name" value="FERM/acyl-CoA-bd_prot_sf"/>
</dbReference>
<evidence type="ECO:0000259" key="6">
    <source>
        <dbReference type="PROSITE" id="PS50057"/>
    </source>
</evidence>
<name>A0ABD2QJN9_9PLAT</name>
<dbReference type="Gene3D" id="3.10.20.90">
    <property type="entry name" value="Phosphatidylinositol 3-kinase Catalytic Subunit, Chain A, domain 1"/>
    <property type="match status" value="1"/>
</dbReference>
<dbReference type="InterPro" id="IPR000299">
    <property type="entry name" value="FERM_domain"/>
</dbReference>
<comment type="caution">
    <text evidence="7">The sequence shown here is derived from an EMBL/GenBank/DDBJ whole genome shotgun (WGS) entry which is preliminary data.</text>
</comment>
<evidence type="ECO:0000256" key="4">
    <source>
        <dbReference type="SAM" id="Coils"/>
    </source>
</evidence>
<dbReference type="EMBL" id="JBJKFK010000182">
    <property type="protein sequence ID" value="KAL3318986.1"/>
    <property type="molecule type" value="Genomic_DNA"/>
</dbReference>
<dbReference type="InterPro" id="IPR041789">
    <property type="entry name" value="ERM_FERM_C"/>
</dbReference>
<evidence type="ECO:0000256" key="2">
    <source>
        <dbReference type="ARBA" id="ARBA00022475"/>
    </source>
</evidence>
<dbReference type="InterPro" id="IPR011259">
    <property type="entry name" value="ERM_C_dom"/>
</dbReference>
<keyword evidence="8" id="KW-1185">Reference proteome</keyword>
<organism evidence="7 8">
    <name type="scientific">Cichlidogyrus casuarinus</name>
    <dbReference type="NCBI Taxonomy" id="1844966"/>
    <lineage>
        <taxon>Eukaryota</taxon>
        <taxon>Metazoa</taxon>
        <taxon>Spiralia</taxon>
        <taxon>Lophotrochozoa</taxon>
        <taxon>Platyhelminthes</taxon>
        <taxon>Monogenea</taxon>
        <taxon>Monopisthocotylea</taxon>
        <taxon>Dactylogyridea</taxon>
        <taxon>Ancyrocephalidae</taxon>
        <taxon>Cichlidogyrus</taxon>
    </lineage>
</organism>
<dbReference type="InterPro" id="IPR035963">
    <property type="entry name" value="FERM_2"/>
</dbReference>
<dbReference type="InterPro" id="IPR008954">
    <property type="entry name" value="Moesin_tail_sf"/>
</dbReference>
<dbReference type="SUPFAM" id="SSF48678">
    <property type="entry name" value="Moesin tail domain"/>
    <property type="match status" value="1"/>
</dbReference>
<reference evidence="7 8" key="1">
    <citation type="submission" date="2024-11" db="EMBL/GenBank/DDBJ databases">
        <title>Adaptive evolution of stress response genes in parasites aligns with host niche diversity.</title>
        <authorList>
            <person name="Hahn C."/>
            <person name="Resl P."/>
        </authorList>
    </citation>
    <scope>NUCLEOTIDE SEQUENCE [LARGE SCALE GENOMIC DNA]</scope>
    <source>
        <strain evidence="7">EGGRZ-B1_66</strain>
        <tissue evidence="7">Body</tissue>
    </source>
</reference>
<keyword evidence="4" id="KW-0175">Coiled coil</keyword>
<accession>A0ABD2QJN9</accession>
<feature type="region of interest" description="Disordered" evidence="5">
    <location>
        <begin position="389"/>
        <end position="409"/>
    </location>
</feature>
<feature type="coiled-coil region" evidence="4">
    <location>
        <begin position="562"/>
        <end position="589"/>
    </location>
</feature>
<keyword evidence="2" id="KW-1003">Cell membrane</keyword>
<dbReference type="CDD" id="cd13194">
    <property type="entry name" value="FERM_C_ERM"/>
    <property type="match status" value="1"/>
</dbReference>
<dbReference type="PIRSF" id="PIRSF002305">
    <property type="entry name" value="ERM"/>
    <property type="match status" value="1"/>
</dbReference>
<dbReference type="SMART" id="SM01196">
    <property type="entry name" value="FERM_C"/>
    <property type="match status" value="1"/>
</dbReference>
<keyword evidence="3" id="KW-0472">Membrane</keyword>
<evidence type="ECO:0000256" key="3">
    <source>
        <dbReference type="ARBA" id="ARBA00023136"/>
    </source>
</evidence>
<dbReference type="PRINTS" id="PR00661">
    <property type="entry name" value="ERMFAMILY"/>
</dbReference>
<dbReference type="PRINTS" id="PR00935">
    <property type="entry name" value="BAND41"/>
</dbReference>
<dbReference type="GO" id="GO:0005886">
    <property type="term" value="C:plasma membrane"/>
    <property type="evidence" value="ECO:0007669"/>
    <property type="project" value="UniProtKB-SubCell"/>
</dbReference>
<dbReference type="PROSITE" id="PS00660">
    <property type="entry name" value="FERM_1"/>
    <property type="match status" value="1"/>
</dbReference>
<dbReference type="SUPFAM" id="SSF47031">
    <property type="entry name" value="Second domain of FERM"/>
    <property type="match status" value="1"/>
</dbReference>
<evidence type="ECO:0000256" key="5">
    <source>
        <dbReference type="SAM" id="MobiDB-lite"/>
    </source>
</evidence>
<dbReference type="FunFam" id="1.20.80.10:FF:000002">
    <property type="entry name" value="radixin isoform X1"/>
    <property type="match status" value="1"/>
</dbReference>
<feature type="region of interest" description="Disordered" evidence="5">
    <location>
        <begin position="346"/>
        <end position="366"/>
    </location>
</feature>
<dbReference type="FunFam" id="2.30.29.30:FF:000003">
    <property type="entry name" value="Radixin isoform 1"/>
    <property type="match status" value="1"/>
</dbReference>
<dbReference type="InterPro" id="IPR018979">
    <property type="entry name" value="FERM_N"/>
</dbReference>
<dbReference type="Gene3D" id="1.20.5.450">
    <property type="match status" value="1"/>
</dbReference>
<evidence type="ECO:0000313" key="8">
    <source>
        <dbReference type="Proteomes" id="UP001626550"/>
    </source>
</evidence>
<dbReference type="InterPro" id="IPR029071">
    <property type="entry name" value="Ubiquitin-like_domsf"/>
</dbReference>
<comment type="subcellular location">
    <subcellularLocation>
        <location evidence="1">Cell membrane</location>
        <topology evidence="1">Peripheral membrane protein</topology>
    </subcellularLocation>
</comment>
<dbReference type="PROSITE" id="PS00661">
    <property type="entry name" value="FERM_2"/>
    <property type="match status" value="1"/>
</dbReference>
<dbReference type="Gene3D" id="2.30.29.30">
    <property type="entry name" value="Pleckstrin-homology domain (PH domain)/Phosphotyrosine-binding domain (PTB)"/>
    <property type="match status" value="1"/>
</dbReference>
<dbReference type="InterPro" id="IPR000798">
    <property type="entry name" value="Ez/rad/moesin-like"/>
</dbReference>
<dbReference type="InterPro" id="IPR019747">
    <property type="entry name" value="FERM_CS"/>
</dbReference>
<dbReference type="PANTHER" id="PTHR23281">
    <property type="entry name" value="MERLIN/MOESIN/EZRIN/RADIXIN"/>
    <property type="match status" value="1"/>
</dbReference>
<dbReference type="CDD" id="cd14473">
    <property type="entry name" value="FERM_B-lobe"/>
    <property type="match status" value="1"/>
</dbReference>
<dbReference type="Pfam" id="PF09380">
    <property type="entry name" value="FERM_C"/>
    <property type="match status" value="1"/>
</dbReference>
<dbReference type="Gene3D" id="1.20.80.10">
    <property type="match status" value="1"/>
</dbReference>
<dbReference type="Pfam" id="PF09379">
    <property type="entry name" value="FERM_N"/>
    <property type="match status" value="1"/>
</dbReference>
<dbReference type="InterPro" id="IPR019749">
    <property type="entry name" value="Band_41_domain"/>
</dbReference>
<dbReference type="AlphaFoldDB" id="A0ABD2QJN9"/>
<dbReference type="Gene3D" id="6.10.360.10">
    <property type="match status" value="1"/>
</dbReference>
<dbReference type="Pfam" id="PF00769">
    <property type="entry name" value="ERM_C"/>
    <property type="match status" value="1"/>
</dbReference>
<evidence type="ECO:0000256" key="1">
    <source>
        <dbReference type="ARBA" id="ARBA00004202"/>
    </source>
</evidence>
<dbReference type="InterPro" id="IPR011174">
    <property type="entry name" value="ERM"/>
</dbReference>
<dbReference type="Proteomes" id="UP001626550">
    <property type="component" value="Unassembled WGS sequence"/>
</dbReference>
<feature type="domain" description="FERM" evidence="6">
    <location>
        <begin position="8"/>
        <end position="298"/>
    </location>
</feature>
<dbReference type="Pfam" id="PF00373">
    <property type="entry name" value="FERM_M"/>
    <property type="match status" value="1"/>
</dbReference>
<evidence type="ECO:0000313" key="7">
    <source>
        <dbReference type="EMBL" id="KAL3318986.1"/>
    </source>
</evidence>
<dbReference type="SUPFAM" id="SSF54236">
    <property type="entry name" value="Ubiquitin-like"/>
    <property type="match status" value="1"/>
</dbReference>
<sequence length="631" mass="73628">MFAKLKPLNVKVTTIDAELEFAIQGNTTGRQLFDQVVKTIGLREVWYFGLQHLDSKDEYTWLKLNRKVATQDVKKTDPLLFRFRAKFFPEDVAEELIEPITQRLFFLQVKESIVSDEFYCPPETAVLLASYACQAKYSDYTQQFMTRGFLAHDRVLPMRIKEQHSLTDMQWEDKIVHWYKEHKNMLREEAMTFYLKIAQDLEMYGVSYFEIKNKRGTDLWLGIDALGLNIYQKDDRLTPKIGFPWCEIRNISFSDKKFTIKPIDKKSPDFVFFVSRLRTNKRILALCMGNHELYMRRRKPDTIEVQQMKAQAKEERMQKVAEKERLQLEMEAREAAESRIRELEAQLASRQTSPLQEDRPDSPSTHMDALERRIHELQSQLATQSLERKELEMEKQQATEDKRRLSQENESLRKQLLALQEVNNNTVADIPITNGLKDTPSRSQSQSDSLDAGVKASRYMQTSSAVKEDQINTEDVRAIVPIEEVPPFEVPSLFEDEVVLNSKNDLQPLDNGDIISFTRSEMEYQKVGNGVSPDSSSEMNTRSAHHEFGVIKGPGQRSEEHRQSLMHKDMNLRDQLQRLSKELRESRRQGGWYAEDLRHEANIAHGVDKFKTLRQIRQGNTKKRVDEFESM</sequence>